<dbReference type="KEGG" id="pdis:D8B20_20155"/>
<dbReference type="InterPro" id="IPR019734">
    <property type="entry name" value="TPR_rpt"/>
</dbReference>
<dbReference type="EMBL" id="CP032704">
    <property type="protein sequence ID" value="QDY44249.1"/>
    <property type="molecule type" value="Genomic_DNA"/>
</dbReference>
<keyword evidence="3" id="KW-1185">Reference proteome</keyword>
<organism evidence="2 3">
    <name type="scientific">Candidatus Pantoea soli</name>
    <dbReference type="NCBI Taxonomy" id="3098669"/>
    <lineage>
        <taxon>Bacteria</taxon>
        <taxon>Pseudomonadati</taxon>
        <taxon>Pseudomonadota</taxon>
        <taxon>Gammaproteobacteria</taxon>
        <taxon>Enterobacterales</taxon>
        <taxon>Erwiniaceae</taxon>
        <taxon>Pantoea</taxon>
    </lineage>
</organism>
<keyword evidence="1" id="KW-0802">TPR repeat</keyword>
<sequence length="490" mass="56365">MDFFKLSCAIPLEYLIIRKTVLRFVNEKDLSVHDRKFLFPLEVFDKSELSLTDKIGPDDQIRYFLSERVFRKVSEFARKIADKGVSELELDVKYSGFPLISSFIQALFRMNVNVQLVTWSTEEEPGDMSESEVQLVKEVIKGSNGDLNIIEPATHKIINAGDIFSADHLLEHSIQFFEHFAERNAGLIGVIKNCINSPLEAEYYYNLSKQSGDALQTVKANYTLSMLFLRHHAANNRNLSKGRTLLDEAYHIIQNGGLAYTGADTENFYKVFNRNGYGLILFREGRSEEAIELLRWGIDQLSDEYNIHYMHRSVIMYNICLCYKRLQRFDEAIEEFKKLLDIDYAFPEYHLEMGFCLKEKGDIDGYVSCIKNALLVSPLHSDSHYLMSLALLDDENYADAEYHARTAWEVAGDDVTAYNYAYILSFNNKYELLDSLLPSLKSGSLPEWLILQAEKRAQVSSVEAKKYLLACRDIFPKHELINENILALSE</sequence>
<dbReference type="OrthoDB" id="9814944at2"/>
<name>A0A518XJ99_9GAMM</name>
<dbReference type="RefSeq" id="WP_145891686.1">
    <property type="nucleotide sequence ID" value="NZ_CP032704.1"/>
</dbReference>
<dbReference type="SMART" id="SM00028">
    <property type="entry name" value="TPR"/>
    <property type="match status" value="3"/>
</dbReference>
<accession>A0A518XJ99</accession>
<dbReference type="SUPFAM" id="SSF48452">
    <property type="entry name" value="TPR-like"/>
    <property type="match status" value="1"/>
</dbReference>
<dbReference type="Gene3D" id="1.25.40.10">
    <property type="entry name" value="Tetratricopeptide repeat domain"/>
    <property type="match status" value="1"/>
</dbReference>
<feature type="repeat" description="TPR" evidence="1">
    <location>
        <begin position="313"/>
        <end position="346"/>
    </location>
</feature>
<evidence type="ECO:0000256" key="1">
    <source>
        <dbReference type="PROSITE-ProRule" id="PRU00339"/>
    </source>
</evidence>
<dbReference type="PROSITE" id="PS50005">
    <property type="entry name" value="TPR"/>
    <property type="match status" value="1"/>
</dbReference>
<dbReference type="InterPro" id="IPR011990">
    <property type="entry name" value="TPR-like_helical_dom_sf"/>
</dbReference>
<reference evidence="2 3" key="1">
    <citation type="submission" date="2018-10" db="EMBL/GenBank/DDBJ databases">
        <title>Genome Sequencing of Pantoea dispersa DSM 32899.</title>
        <authorList>
            <person name="Nawrath M."/>
            <person name="Ottenheim C."/>
            <person name="Wilm A."/>
            <person name="Zimmermann W."/>
            <person name="Wu J.C."/>
        </authorList>
    </citation>
    <scope>NUCLEOTIDE SEQUENCE [LARGE SCALE GENOMIC DNA]</scope>
    <source>
        <strain evidence="2 3">DSM 32899</strain>
        <plasmid evidence="2 3">unnamed2</plasmid>
    </source>
</reference>
<keyword evidence="2" id="KW-0614">Plasmid</keyword>
<dbReference type="AlphaFoldDB" id="A0A518XJ99"/>
<geneLocation type="plasmid" evidence="2 3">
    <name>unnamed2</name>
</geneLocation>
<proteinExistence type="predicted"/>
<protein>
    <submittedName>
        <fullName evidence="2">Uncharacterized protein</fullName>
    </submittedName>
</protein>
<evidence type="ECO:0000313" key="2">
    <source>
        <dbReference type="EMBL" id="QDY44249.1"/>
    </source>
</evidence>
<dbReference type="Proteomes" id="UP000319411">
    <property type="component" value="Plasmid unnamed2"/>
</dbReference>
<evidence type="ECO:0000313" key="3">
    <source>
        <dbReference type="Proteomes" id="UP000319411"/>
    </source>
</evidence>
<gene>
    <name evidence="2" type="ORF">D8B20_20155</name>
</gene>